<evidence type="ECO:0000313" key="1">
    <source>
        <dbReference type="EMBL" id="MBC5851608.1"/>
    </source>
</evidence>
<dbReference type="RefSeq" id="WP_040903804.1">
    <property type="nucleotide sequence ID" value="NZ_CAWQCL010000087.1"/>
</dbReference>
<keyword evidence="2" id="KW-1185">Reference proteome</keyword>
<proteinExistence type="predicted"/>
<comment type="caution">
    <text evidence="1">The sequence shown here is derived from an EMBL/GenBank/DDBJ whole genome shotgun (WGS) entry which is preliminary data.</text>
</comment>
<protein>
    <submittedName>
        <fullName evidence="1">Uncharacterized protein</fullName>
    </submittedName>
</protein>
<name>A0A9X0R8H5_VIBME</name>
<dbReference type="EMBL" id="JACRUP010000007">
    <property type="protein sequence ID" value="MBC5851608.1"/>
    <property type="molecule type" value="Genomic_DNA"/>
</dbReference>
<dbReference type="AlphaFoldDB" id="A0A9X0R8H5"/>
<sequence>MKWQQWLVLTSGLLSGLSWAHFPVMECQKQADHILCQAGYSDSSPAINETVRMFDYDDVLIEIGKTDQRSEVTFTIPNGDYYIVFDPGHEAPVEIDGVEL</sequence>
<accession>A0A9X0R8H5</accession>
<dbReference type="OrthoDB" id="363007at2"/>
<gene>
    <name evidence="1" type="ORF">H8Q88_11915</name>
</gene>
<organism evidence="1 2">
    <name type="scientific">Vibrio metschnikovii</name>
    <dbReference type="NCBI Taxonomy" id="28172"/>
    <lineage>
        <taxon>Bacteria</taxon>
        <taxon>Pseudomonadati</taxon>
        <taxon>Pseudomonadota</taxon>
        <taxon>Gammaproteobacteria</taxon>
        <taxon>Vibrionales</taxon>
        <taxon>Vibrionaceae</taxon>
        <taxon>Vibrio</taxon>
    </lineage>
</organism>
<reference evidence="1" key="1">
    <citation type="submission" date="2020-08" db="EMBL/GenBank/DDBJ databases">
        <title>Genome Sequencing and Pan-Genome Analysis of Migratory bird Vibrio Strains, Inner Mongolia.</title>
        <authorList>
            <person name="Zheng L."/>
        </authorList>
    </citation>
    <scope>NUCLEOTIDE SEQUENCE</scope>
    <source>
        <strain evidence="1">M13F</strain>
    </source>
</reference>
<dbReference type="GeneID" id="79888596"/>
<evidence type="ECO:0000313" key="2">
    <source>
        <dbReference type="Proteomes" id="UP000615796"/>
    </source>
</evidence>
<dbReference type="Proteomes" id="UP000615796">
    <property type="component" value="Unassembled WGS sequence"/>
</dbReference>